<keyword evidence="9" id="KW-0966">Cell projection</keyword>
<evidence type="ECO:0000256" key="1">
    <source>
        <dbReference type="ARBA" id="ARBA00004611"/>
    </source>
</evidence>
<keyword evidence="4" id="KW-0677">Repeat</keyword>
<evidence type="ECO:0000256" key="9">
    <source>
        <dbReference type="ARBA" id="ARBA00023273"/>
    </source>
</evidence>
<sequence>MEPDDFSFMCVSLFLFFFLFFFFVFVIVAVAIFPVVFFSFPSWCSTGMSKGYTVVSVMKQTQETVINERLIRDCIYLPPACTTEEERLRFVGAREENQRHQRVKTTMEAMELHKVTTLLASYRRIGKIENLVGLCNLTKLALDNNNISVICNLGHLKKLQWLDLSFNQITEICGLEDLVELETLSLFSNNISVIQGLETLKKLTSLSLGNNRIEALEEAARYLHRLGSLRILTLKGNRVEKQPHYKLRLLAFVPTLQFLDGCVIDPNEIVSAREEQRENLMPVDEEDERAAKVVKAEQELEKARKDYERFNCPDETSFYDELFHLESDGRGVVELLRVDIIASLSKDLLEKYQMEFTEKARELTEAMKAIRTRRDEDENAFNTASARYRQKNADACKAIIKRFEKEVKAHIPRTMWGREVDTGAIPSEVLSQLQLRLREVRHQLLEKEADQYDALESLNAGTIGKWKGDGIDVILQTAFENFLKMEADFQVALRQLFDSIFEMRQKQEHTTESYHLMKQDESIMAIIDNKEEYQKVLGDWFELRRKRLEEMEQMYISNEEKLLRERSTRILDEEQSRHRARLNEIHEFVEQMKDLLECAL</sequence>
<keyword evidence="2" id="KW-0963">Cytoplasm</keyword>
<keyword evidence="12" id="KW-0472">Membrane</keyword>
<dbReference type="InterPro" id="IPR001611">
    <property type="entry name" value="Leu-rich_rpt"/>
</dbReference>
<evidence type="ECO:0000256" key="6">
    <source>
        <dbReference type="ARBA" id="ARBA00023054"/>
    </source>
</evidence>
<keyword evidence="6" id="KW-0175">Coiled coil</keyword>
<dbReference type="EMBL" id="AHKC01008378">
    <property type="protein sequence ID" value="EKF37693.1"/>
    <property type="molecule type" value="Genomic_DNA"/>
</dbReference>
<evidence type="ECO:0000313" key="13">
    <source>
        <dbReference type="EMBL" id="EKF37693.1"/>
    </source>
</evidence>
<evidence type="ECO:0000256" key="12">
    <source>
        <dbReference type="SAM" id="Phobius"/>
    </source>
</evidence>
<dbReference type="PANTHER" id="PTHR45973">
    <property type="entry name" value="PROTEIN PHOSPHATASE 1 REGULATORY SUBUNIT SDS22-RELATED"/>
    <property type="match status" value="1"/>
</dbReference>
<evidence type="ECO:0000256" key="2">
    <source>
        <dbReference type="ARBA" id="ARBA00022490"/>
    </source>
</evidence>
<dbReference type="Proteomes" id="UP000007350">
    <property type="component" value="Unassembled WGS sequence"/>
</dbReference>
<evidence type="ECO:0000256" key="3">
    <source>
        <dbReference type="ARBA" id="ARBA00022614"/>
    </source>
</evidence>
<dbReference type="SUPFAM" id="SSF52075">
    <property type="entry name" value="Outer arm dynein light chain 1"/>
    <property type="match status" value="1"/>
</dbReference>
<dbReference type="PROSITE" id="PS51450">
    <property type="entry name" value="LRR"/>
    <property type="match status" value="3"/>
</dbReference>
<proteinExistence type="inferred from homology"/>
<dbReference type="InterPro" id="IPR050576">
    <property type="entry name" value="Cilia_flagella_integrity"/>
</dbReference>
<keyword evidence="12" id="KW-0812">Transmembrane</keyword>
<evidence type="ECO:0000256" key="4">
    <source>
        <dbReference type="ARBA" id="ARBA00022737"/>
    </source>
</evidence>
<reference evidence="13 14" key="1">
    <citation type="journal article" date="2012" name="BMC Genomics">
        <title>Comparative genomic analysis of human infective Trypanosoma cruzi lineages with the bat-restricted subspecies T. cruzi marinkellei.</title>
        <authorList>
            <person name="Franzen O."/>
            <person name="Talavera-Lopez C."/>
            <person name="Ochaya S."/>
            <person name="Butler C.E."/>
            <person name="Messenger L.A."/>
            <person name="Lewis M.D."/>
            <person name="Llewellyn M.S."/>
            <person name="Marinkelle C.J."/>
            <person name="Tyler K.M."/>
            <person name="Miles M.A."/>
            <person name="Andersson B."/>
        </authorList>
    </citation>
    <scope>NUCLEOTIDE SEQUENCE [LARGE SCALE GENOMIC DNA]</scope>
    <source>
        <strain evidence="13 14">B7</strain>
    </source>
</reference>
<dbReference type="InterPro" id="IPR032675">
    <property type="entry name" value="LRR_dom_sf"/>
</dbReference>
<dbReference type="SMART" id="SM00365">
    <property type="entry name" value="LRR_SD22"/>
    <property type="match status" value="5"/>
</dbReference>
<dbReference type="OrthoDB" id="266138at2759"/>
<feature type="transmembrane region" description="Helical" evidence="12">
    <location>
        <begin position="12"/>
        <end position="40"/>
    </location>
</feature>
<evidence type="ECO:0000256" key="5">
    <source>
        <dbReference type="ARBA" id="ARBA00022846"/>
    </source>
</evidence>
<dbReference type="PANTHER" id="PTHR45973:SF12">
    <property type="entry name" value="DYNEIN REGULATORY COMPLEX SUBUNIT 3"/>
    <property type="match status" value="1"/>
</dbReference>
<evidence type="ECO:0000256" key="10">
    <source>
        <dbReference type="ARBA" id="ARBA00038378"/>
    </source>
</evidence>
<keyword evidence="8" id="KW-0206">Cytoskeleton</keyword>
<keyword evidence="3" id="KW-0433">Leucine-rich repeat</keyword>
<gene>
    <name evidence="13" type="ORF">MOQ_002108</name>
</gene>
<evidence type="ECO:0000256" key="11">
    <source>
        <dbReference type="ARBA" id="ARBA00040950"/>
    </source>
</evidence>
<comment type="subcellular location">
    <subcellularLocation>
        <location evidence="1">Cytoplasm</location>
        <location evidence="1">Cytoskeleton</location>
        <location evidence="1">Flagellum axoneme</location>
    </subcellularLocation>
</comment>
<keyword evidence="14" id="KW-1185">Reference proteome</keyword>
<dbReference type="GO" id="GO:0005929">
    <property type="term" value="C:cilium"/>
    <property type="evidence" value="ECO:0007669"/>
    <property type="project" value="TreeGrafter"/>
</dbReference>
<accession>K2MQY8</accession>
<comment type="similarity">
    <text evidence="10">Belongs to the DRC3 family.</text>
</comment>
<dbReference type="Gene3D" id="3.80.10.10">
    <property type="entry name" value="Ribonuclease Inhibitor"/>
    <property type="match status" value="2"/>
</dbReference>
<organism evidence="13 14">
    <name type="scientific">Trypanosoma cruzi marinkellei</name>
    <dbReference type="NCBI Taxonomy" id="85056"/>
    <lineage>
        <taxon>Eukaryota</taxon>
        <taxon>Discoba</taxon>
        <taxon>Euglenozoa</taxon>
        <taxon>Kinetoplastea</taxon>
        <taxon>Metakinetoplastina</taxon>
        <taxon>Trypanosomatida</taxon>
        <taxon>Trypanosomatidae</taxon>
        <taxon>Trypanosoma</taxon>
        <taxon>Schizotrypanum</taxon>
    </lineage>
</organism>
<dbReference type="SMART" id="SM00369">
    <property type="entry name" value="LRR_TYP"/>
    <property type="match status" value="4"/>
</dbReference>
<evidence type="ECO:0000313" key="14">
    <source>
        <dbReference type="Proteomes" id="UP000007350"/>
    </source>
</evidence>
<comment type="caution">
    <text evidence="13">The sequence shown here is derived from an EMBL/GenBank/DDBJ whole genome shotgun (WGS) entry which is preliminary data.</text>
</comment>
<keyword evidence="5" id="KW-0282">Flagellum</keyword>
<keyword evidence="7" id="KW-0969">Cilium</keyword>
<dbReference type="AlphaFoldDB" id="K2MQY8"/>
<evidence type="ECO:0000256" key="7">
    <source>
        <dbReference type="ARBA" id="ARBA00023069"/>
    </source>
</evidence>
<dbReference type="InterPro" id="IPR003591">
    <property type="entry name" value="Leu-rich_rpt_typical-subtyp"/>
</dbReference>
<protein>
    <recommendedName>
        <fullName evidence="11">Dynein regulatory complex subunit 3</fullName>
    </recommendedName>
</protein>
<dbReference type="Pfam" id="PF14580">
    <property type="entry name" value="LRR_9"/>
    <property type="match status" value="1"/>
</dbReference>
<evidence type="ECO:0000256" key="8">
    <source>
        <dbReference type="ARBA" id="ARBA00023212"/>
    </source>
</evidence>
<keyword evidence="12" id="KW-1133">Transmembrane helix</keyword>
<name>K2MQY8_TRYCR</name>